<evidence type="ECO:0000256" key="3">
    <source>
        <dbReference type="ARBA" id="ARBA00022737"/>
    </source>
</evidence>
<accession>A0ABP8HWJ6</accession>
<feature type="domain" description="CNNM transmembrane" evidence="12">
    <location>
        <begin position="32"/>
        <end position="215"/>
    </location>
</feature>
<name>A0ABP8HWJ6_9GAMM</name>
<feature type="transmembrane region" description="Helical" evidence="9">
    <location>
        <begin position="124"/>
        <end position="143"/>
    </location>
</feature>
<keyword evidence="3" id="KW-0677">Repeat</keyword>
<keyword evidence="14" id="KW-1185">Reference proteome</keyword>
<gene>
    <name evidence="13" type="ORF">GCM10023150_07330</name>
</gene>
<reference evidence="14" key="1">
    <citation type="journal article" date="2019" name="Int. J. Syst. Evol. Microbiol.">
        <title>The Global Catalogue of Microorganisms (GCM) 10K type strain sequencing project: providing services to taxonomists for standard genome sequencing and annotation.</title>
        <authorList>
            <consortium name="The Broad Institute Genomics Platform"/>
            <consortium name="The Broad Institute Genome Sequencing Center for Infectious Disease"/>
            <person name="Wu L."/>
            <person name="Ma J."/>
        </authorList>
    </citation>
    <scope>NUCLEOTIDE SEQUENCE [LARGE SCALE GENOMIC DNA]</scope>
    <source>
        <strain evidence="14">JCM 17727</strain>
    </source>
</reference>
<dbReference type="InterPro" id="IPR002550">
    <property type="entry name" value="CNNM"/>
</dbReference>
<dbReference type="PROSITE" id="PS51846">
    <property type="entry name" value="CNNM"/>
    <property type="match status" value="1"/>
</dbReference>
<dbReference type="InterPro" id="IPR046342">
    <property type="entry name" value="CBS_dom_sf"/>
</dbReference>
<feature type="chain" id="PRO_5045160845" evidence="10">
    <location>
        <begin position="23"/>
        <end position="408"/>
    </location>
</feature>
<evidence type="ECO:0000256" key="6">
    <source>
        <dbReference type="ARBA" id="ARBA00023136"/>
    </source>
</evidence>
<keyword evidence="5 7" id="KW-0129">CBS domain</keyword>
<dbReference type="Gene3D" id="3.10.580.10">
    <property type="entry name" value="CBS-domain"/>
    <property type="match status" value="1"/>
</dbReference>
<keyword evidence="6 8" id="KW-0472">Membrane</keyword>
<feature type="domain" description="CBS" evidence="11">
    <location>
        <begin position="299"/>
        <end position="357"/>
    </location>
</feature>
<evidence type="ECO:0000256" key="5">
    <source>
        <dbReference type="ARBA" id="ARBA00023122"/>
    </source>
</evidence>
<protein>
    <submittedName>
        <fullName evidence="13">CNNM domain-containing protein</fullName>
    </submittedName>
</protein>
<evidence type="ECO:0000313" key="14">
    <source>
        <dbReference type="Proteomes" id="UP001501294"/>
    </source>
</evidence>
<dbReference type="CDD" id="cd04590">
    <property type="entry name" value="CBS_pair_CorC_HlyC_assoc"/>
    <property type="match status" value="1"/>
</dbReference>
<evidence type="ECO:0000313" key="13">
    <source>
        <dbReference type="EMBL" id="GAA4346188.1"/>
    </source>
</evidence>
<evidence type="ECO:0000259" key="12">
    <source>
        <dbReference type="PROSITE" id="PS51846"/>
    </source>
</evidence>
<dbReference type="PANTHER" id="PTHR22777">
    <property type="entry name" value="HEMOLYSIN-RELATED"/>
    <property type="match status" value="1"/>
</dbReference>
<dbReference type="PANTHER" id="PTHR22777:SF4">
    <property type="entry name" value="UPF0053 PROTEIN SLL1254"/>
    <property type="match status" value="1"/>
</dbReference>
<evidence type="ECO:0000256" key="9">
    <source>
        <dbReference type="SAM" id="Phobius"/>
    </source>
</evidence>
<dbReference type="RefSeq" id="WP_223576949.1">
    <property type="nucleotide sequence ID" value="NZ_BAABFU010000001.1"/>
</dbReference>
<keyword evidence="2 8" id="KW-0812">Transmembrane</keyword>
<dbReference type="PROSITE" id="PS51371">
    <property type="entry name" value="CBS"/>
    <property type="match status" value="1"/>
</dbReference>
<evidence type="ECO:0000256" key="1">
    <source>
        <dbReference type="ARBA" id="ARBA00004141"/>
    </source>
</evidence>
<keyword evidence="4 8" id="KW-1133">Transmembrane helix</keyword>
<dbReference type="InterPro" id="IPR000644">
    <property type="entry name" value="CBS_dom"/>
</dbReference>
<sequence length="408" mass="46174">MKVIISALCTLFLLLLSAQAEASTGTLETAVTSTDWVLLVVYILIALVFSFVCSIAEAVLLSITPSYIEHLQKDQPRRATLLKKLRLDNVDRSLAAILTLNTIAHTVGAIVAGAKATVVFGNAWIGLFSALMTLAILFFSEIIPKTIGAVYWEKLAPITALFVRWLTKLLYPLIWVSEGLTKLISKGKQQHIFSREEFLAMAGLGKRTGDIDEHESRIIDNLFMLGSLKAKDIMTPRRVIHYLQENDRINDVFEHVISTKFSRIPLYSNDIDDITAFVLKDDVLMAQAQGKESLELKEIQREMVCVLDEMTLPNLLETLLNQRQHIALVVDEYGDTRGLVTLEDLVETLLGMEIMDEVDEVKDMQKLAREQWLHRAQKRGLMVDELEEKELEDKEQFESKSQQNEENL</sequence>
<evidence type="ECO:0000256" key="8">
    <source>
        <dbReference type="PROSITE-ProRule" id="PRU01193"/>
    </source>
</evidence>
<evidence type="ECO:0000256" key="4">
    <source>
        <dbReference type="ARBA" id="ARBA00022989"/>
    </source>
</evidence>
<dbReference type="Pfam" id="PF00571">
    <property type="entry name" value="CBS"/>
    <property type="match status" value="1"/>
</dbReference>
<dbReference type="Pfam" id="PF01595">
    <property type="entry name" value="CNNM"/>
    <property type="match status" value="1"/>
</dbReference>
<feature type="signal peptide" evidence="10">
    <location>
        <begin position="1"/>
        <end position="22"/>
    </location>
</feature>
<dbReference type="InterPro" id="IPR044751">
    <property type="entry name" value="Ion_transp-like_CBS"/>
</dbReference>
<organism evidence="13 14">
    <name type="scientific">Kangiella taiwanensis</name>
    <dbReference type="NCBI Taxonomy" id="1079179"/>
    <lineage>
        <taxon>Bacteria</taxon>
        <taxon>Pseudomonadati</taxon>
        <taxon>Pseudomonadota</taxon>
        <taxon>Gammaproteobacteria</taxon>
        <taxon>Kangiellales</taxon>
        <taxon>Kangiellaceae</taxon>
        <taxon>Kangiella</taxon>
    </lineage>
</organism>
<feature type="transmembrane region" description="Helical" evidence="9">
    <location>
        <begin position="93"/>
        <end position="112"/>
    </location>
</feature>
<proteinExistence type="predicted"/>
<evidence type="ECO:0000256" key="7">
    <source>
        <dbReference type="PROSITE-ProRule" id="PRU00703"/>
    </source>
</evidence>
<dbReference type="EMBL" id="BAABFU010000001">
    <property type="protein sequence ID" value="GAA4346188.1"/>
    <property type="molecule type" value="Genomic_DNA"/>
</dbReference>
<keyword evidence="10" id="KW-0732">Signal</keyword>
<evidence type="ECO:0000259" key="11">
    <source>
        <dbReference type="PROSITE" id="PS51371"/>
    </source>
</evidence>
<dbReference type="Proteomes" id="UP001501294">
    <property type="component" value="Unassembled WGS sequence"/>
</dbReference>
<evidence type="ECO:0000256" key="10">
    <source>
        <dbReference type="SAM" id="SignalP"/>
    </source>
</evidence>
<comment type="subcellular location">
    <subcellularLocation>
        <location evidence="1">Membrane</location>
        <topology evidence="1">Multi-pass membrane protein</topology>
    </subcellularLocation>
</comment>
<dbReference type="SUPFAM" id="SSF54631">
    <property type="entry name" value="CBS-domain pair"/>
    <property type="match status" value="1"/>
</dbReference>
<evidence type="ECO:0000256" key="2">
    <source>
        <dbReference type="ARBA" id="ARBA00022692"/>
    </source>
</evidence>
<comment type="caution">
    <text evidence="13">The sequence shown here is derived from an EMBL/GenBank/DDBJ whole genome shotgun (WGS) entry which is preliminary data.</text>
</comment>
<feature type="transmembrane region" description="Helical" evidence="9">
    <location>
        <begin position="36"/>
        <end position="63"/>
    </location>
</feature>